<comment type="caution">
    <text evidence="2">The sequence shown here is derived from an EMBL/GenBank/DDBJ whole genome shotgun (WGS) entry which is preliminary data.</text>
</comment>
<evidence type="ECO:0000256" key="1">
    <source>
        <dbReference type="SAM" id="Phobius"/>
    </source>
</evidence>
<accession>A0A2M8KP03</accession>
<evidence type="ECO:0000313" key="3">
    <source>
        <dbReference type="Proteomes" id="UP000230222"/>
    </source>
</evidence>
<keyword evidence="1" id="KW-0472">Membrane</keyword>
<gene>
    <name evidence="2" type="ORF">COU87_03540</name>
</gene>
<proteinExistence type="predicted"/>
<dbReference type="EMBL" id="PFEC01000061">
    <property type="protein sequence ID" value="PJE61631.1"/>
    <property type="molecule type" value="Genomic_DNA"/>
</dbReference>
<organism evidence="2 3">
    <name type="scientific">Candidatus Roizmanbacteria bacterium CG10_big_fil_rev_8_21_14_0_10_39_12</name>
    <dbReference type="NCBI Taxonomy" id="1974852"/>
    <lineage>
        <taxon>Bacteria</taxon>
        <taxon>Candidatus Roizmaniibacteriota</taxon>
    </lineage>
</organism>
<feature type="transmembrane region" description="Helical" evidence="1">
    <location>
        <begin position="207"/>
        <end position="228"/>
    </location>
</feature>
<feature type="transmembrane region" description="Helical" evidence="1">
    <location>
        <begin position="107"/>
        <end position="134"/>
    </location>
</feature>
<name>A0A2M8KP03_9BACT</name>
<keyword evidence="1" id="KW-0812">Transmembrane</keyword>
<dbReference type="Proteomes" id="UP000230222">
    <property type="component" value="Unassembled WGS sequence"/>
</dbReference>
<reference evidence="3" key="1">
    <citation type="submission" date="2017-09" db="EMBL/GenBank/DDBJ databases">
        <title>Depth-based differentiation of microbial function through sediment-hosted aquifers and enrichment of novel symbionts in the deep terrestrial subsurface.</title>
        <authorList>
            <person name="Probst A.J."/>
            <person name="Ladd B."/>
            <person name="Jarett J.K."/>
            <person name="Geller-Mcgrath D.E."/>
            <person name="Sieber C.M.K."/>
            <person name="Emerson J.B."/>
            <person name="Anantharaman K."/>
            <person name="Thomas B.C."/>
            <person name="Malmstrom R."/>
            <person name="Stieglmeier M."/>
            <person name="Klingl A."/>
            <person name="Woyke T."/>
            <person name="Ryan C.M."/>
            <person name="Banfield J.F."/>
        </authorList>
    </citation>
    <scope>NUCLEOTIDE SEQUENCE [LARGE SCALE GENOMIC DNA]</scope>
</reference>
<feature type="transmembrane region" description="Helical" evidence="1">
    <location>
        <begin position="20"/>
        <end position="39"/>
    </location>
</feature>
<dbReference type="AlphaFoldDB" id="A0A2M8KP03"/>
<sequence>MKTIINALQTVFREPFYRKIALGVILGVGYLSYWLLYQTTTIPTFLENMRNGDFGQYSYLYGVTFIITTLLIIGLSGISVAITVWLFRYSQKGTGKTLGANIGGLTVAAFGMGCPVCGAFLFSAIGIVAGFTILPLQGLELKLLSLAFLIGSTVYGAKKVVQAQDCNECKIVPLRKVKDMSSQAVAQKPVHSFSHKGTISVFPLEKIFVFALASVFFINQLLMSRVMASMGMTRGNFASRIFGIRTAAAYTIIAPQLNSDGRTTSLVEQPTIIEVPANPNSGDALADARVVMIPTGKPFYAPDDVSFDDPINAQNKWGAYEDSITISGDLQNRYNQLINTFTCNYCCGGPSNVTAIARCGCRHAKAWRGMFKYMLQNYGDRYTNEELMGEAYRWTGIWYPKGVLEDYLLATGNEDVLGHQTHGGAGSDGRHGL</sequence>
<protein>
    <submittedName>
        <fullName evidence="2">Uncharacterized protein</fullName>
    </submittedName>
</protein>
<keyword evidence="1" id="KW-1133">Transmembrane helix</keyword>
<evidence type="ECO:0000313" key="2">
    <source>
        <dbReference type="EMBL" id="PJE61631.1"/>
    </source>
</evidence>
<feature type="transmembrane region" description="Helical" evidence="1">
    <location>
        <begin position="59"/>
        <end position="87"/>
    </location>
</feature>